<evidence type="ECO:0000313" key="8">
    <source>
        <dbReference type="Proteomes" id="UP000247696"/>
    </source>
</evidence>
<dbReference type="GO" id="GO:0005886">
    <property type="term" value="C:plasma membrane"/>
    <property type="evidence" value="ECO:0007669"/>
    <property type="project" value="UniProtKB-SubCell"/>
</dbReference>
<evidence type="ECO:0000256" key="5">
    <source>
        <dbReference type="ARBA" id="ARBA00023136"/>
    </source>
</evidence>
<comment type="subcellular location">
    <subcellularLocation>
        <location evidence="1">Cell membrane</location>
        <topology evidence="1">Multi-pass membrane protein</topology>
    </subcellularLocation>
</comment>
<evidence type="ECO:0008006" key="9">
    <source>
        <dbReference type="Google" id="ProtNLM"/>
    </source>
</evidence>
<feature type="transmembrane region" description="Helical" evidence="6">
    <location>
        <begin position="163"/>
        <end position="181"/>
    </location>
</feature>
<dbReference type="PANTHER" id="PTHR30250">
    <property type="entry name" value="PST FAMILY PREDICTED COLANIC ACID TRANSPORTER"/>
    <property type="match status" value="1"/>
</dbReference>
<feature type="transmembrane region" description="Helical" evidence="6">
    <location>
        <begin position="75"/>
        <end position="95"/>
    </location>
</feature>
<feature type="transmembrane region" description="Helical" evidence="6">
    <location>
        <begin position="238"/>
        <end position="256"/>
    </location>
</feature>
<evidence type="ECO:0000256" key="1">
    <source>
        <dbReference type="ARBA" id="ARBA00004651"/>
    </source>
</evidence>
<gene>
    <name evidence="7" type="ORF">Csp1_04920</name>
</gene>
<reference evidence="8" key="1">
    <citation type="submission" date="2017-11" db="EMBL/GenBank/DDBJ databases">
        <title>Otitis media/interna in a cat caused by the recently described species Corynebacterium provencense.</title>
        <authorList>
            <person name="Kittl S."/>
            <person name="Brodard I."/>
            <person name="Rychener L."/>
            <person name="Jores J."/>
            <person name="Roosje P."/>
            <person name="Gobeli Brawand S."/>
        </authorList>
    </citation>
    <scope>NUCLEOTIDE SEQUENCE [LARGE SCALE GENOMIC DNA]</scope>
    <source>
        <strain evidence="8">17KM38</strain>
    </source>
</reference>
<keyword evidence="5 6" id="KW-0472">Membrane</keyword>
<dbReference type="PANTHER" id="PTHR30250:SF11">
    <property type="entry name" value="O-ANTIGEN TRANSPORTER-RELATED"/>
    <property type="match status" value="1"/>
</dbReference>
<keyword evidence="3 6" id="KW-0812">Transmembrane</keyword>
<feature type="transmembrane region" description="Helical" evidence="6">
    <location>
        <begin position="136"/>
        <end position="157"/>
    </location>
</feature>
<feature type="transmembrane region" description="Helical" evidence="6">
    <location>
        <begin position="318"/>
        <end position="340"/>
    </location>
</feature>
<organism evidence="7 8">
    <name type="scientific">Corynebacterium provencense</name>
    <dbReference type="NCBI Taxonomy" id="1737425"/>
    <lineage>
        <taxon>Bacteria</taxon>
        <taxon>Bacillati</taxon>
        <taxon>Actinomycetota</taxon>
        <taxon>Actinomycetes</taxon>
        <taxon>Mycobacteriales</taxon>
        <taxon>Corynebacteriaceae</taxon>
        <taxon>Corynebacterium</taxon>
    </lineage>
</organism>
<evidence type="ECO:0000256" key="6">
    <source>
        <dbReference type="SAM" id="Phobius"/>
    </source>
</evidence>
<dbReference type="STRING" id="1737425.GCA_900049755_02121"/>
<evidence type="ECO:0000256" key="2">
    <source>
        <dbReference type="ARBA" id="ARBA00022475"/>
    </source>
</evidence>
<protein>
    <recommendedName>
        <fullName evidence="9">Polysaccharide biosynthesis protein C-terminal domain-containing protein</fullName>
    </recommendedName>
</protein>
<feature type="transmembrane region" description="Helical" evidence="6">
    <location>
        <begin position="347"/>
        <end position="367"/>
    </location>
</feature>
<feature type="transmembrane region" description="Helical" evidence="6">
    <location>
        <begin position="277"/>
        <end position="298"/>
    </location>
</feature>
<dbReference type="RefSeq" id="WP_227871170.1">
    <property type="nucleotide sequence ID" value="NZ_CP024988.1"/>
</dbReference>
<dbReference type="KEGG" id="cpre:Csp1_04920"/>
<evidence type="ECO:0000256" key="3">
    <source>
        <dbReference type="ARBA" id="ARBA00022692"/>
    </source>
</evidence>
<keyword evidence="8" id="KW-1185">Reference proteome</keyword>
<proteinExistence type="predicted"/>
<name>A0A2Z3YPF0_9CORY</name>
<sequence length="402" mass="40635">MVVALSGYVVIVVAGRALDTADYERFTVYWGLFFTCTGILDGLLHETTRAVAARRVSGATVIPAGPGKPARPLHVAAQAALATAALGLVASLLPVPTITRDPGGTGTVLFALGLASYTVQAAVCGILSATGRWRAYARLIGVDSAVRVVLAVAAWAAGLQLTAFLLVTVIGAVSWTGILFTGRSGVRTLTQAVADVTTGRFLRRTGTAMLASGAGALLITGFPVLLTATSGDAAPGSLAALITAVTLTRAPLLVPLQRFTPALIVHFARRKDRPVRALWRPLAACAGAAAGGGLLALWTGVPLASLFLPPELVTGAGVYAVLTCASGALAVLTVTGTSVLTREQHGAYLAGWAVATVTAVALLLTVADPVTGTALALGVAPLAGAVVHLAAPALIPSRIRPS</sequence>
<evidence type="ECO:0000256" key="4">
    <source>
        <dbReference type="ARBA" id="ARBA00022989"/>
    </source>
</evidence>
<feature type="transmembrane region" description="Helical" evidence="6">
    <location>
        <begin position="208"/>
        <end position="226"/>
    </location>
</feature>
<keyword evidence="4 6" id="KW-1133">Transmembrane helix</keyword>
<feature type="transmembrane region" description="Helical" evidence="6">
    <location>
        <begin position="373"/>
        <end position="395"/>
    </location>
</feature>
<feature type="transmembrane region" description="Helical" evidence="6">
    <location>
        <begin position="27"/>
        <end position="44"/>
    </location>
</feature>
<feature type="transmembrane region" description="Helical" evidence="6">
    <location>
        <begin position="107"/>
        <end position="129"/>
    </location>
</feature>
<accession>A0A2Z3YPF0</accession>
<dbReference type="Proteomes" id="UP000247696">
    <property type="component" value="Chromosome"/>
</dbReference>
<dbReference type="AlphaFoldDB" id="A0A2Z3YPF0"/>
<dbReference type="EMBL" id="CP024988">
    <property type="protein sequence ID" value="AWT25311.1"/>
    <property type="molecule type" value="Genomic_DNA"/>
</dbReference>
<evidence type="ECO:0000313" key="7">
    <source>
        <dbReference type="EMBL" id="AWT25311.1"/>
    </source>
</evidence>
<dbReference type="InterPro" id="IPR050833">
    <property type="entry name" value="Poly_Biosynth_Transport"/>
</dbReference>
<keyword evidence="2" id="KW-1003">Cell membrane</keyword>